<reference evidence="11" key="1">
    <citation type="journal article" date="2015" name="PLoS Negl. Trop. Dis.">
        <title>Deep Sequencing Analysis of the Ixodes ricinus Haemocytome.</title>
        <authorList>
            <person name="Kotsyfakis M."/>
            <person name="Kopacek P."/>
            <person name="Franta Z."/>
            <person name="Pedra J.H."/>
            <person name="Ribeiro J.M."/>
        </authorList>
    </citation>
    <scope>NUCLEOTIDE SEQUENCE</scope>
</reference>
<name>A0A090XAI1_IXORI</name>
<evidence type="ECO:0000256" key="3">
    <source>
        <dbReference type="ARBA" id="ARBA00022448"/>
    </source>
</evidence>
<accession>A0A090XAI1</accession>
<proteinExistence type="evidence at transcript level"/>
<dbReference type="SUPFAM" id="SSF81531">
    <property type="entry name" value="Non-heme 11 kDa protein of cytochrome bc1 complex (Ubiquinol-cytochrome c reductase)"/>
    <property type="match status" value="1"/>
</dbReference>
<dbReference type="AlphaFoldDB" id="A0A090XAI1"/>
<organism evidence="11">
    <name type="scientific">Ixodes ricinus</name>
    <name type="common">Common tick</name>
    <name type="synonym">Acarus ricinus</name>
    <dbReference type="NCBI Taxonomy" id="34613"/>
    <lineage>
        <taxon>Eukaryota</taxon>
        <taxon>Metazoa</taxon>
        <taxon>Ecdysozoa</taxon>
        <taxon>Arthropoda</taxon>
        <taxon>Chelicerata</taxon>
        <taxon>Arachnida</taxon>
        <taxon>Acari</taxon>
        <taxon>Parasitiformes</taxon>
        <taxon>Ixodida</taxon>
        <taxon>Ixodoidea</taxon>
        <taxon>Ixodidae</taxon>
        <taxon>Ixodinae</taxon>
        <taxon>Ixodes</taxon>
    </lineage>
</organism>
<evidence type="ECO:0000256" key="5">
    <source>
        <dbReference type="ARBA" id="ARBA00022792"/>
    </source>
</evidence>
<evidence type="ECO:0000313" key="11">
    <source>
        <dbReference type="EMBL" id="JAC92025.1"/>
    </source>
</evidence>
<feature type="region of interest" description="Disordered" evidence="9">
    <location>
        <begin position="1"/>
        <end position="31"/>
    </location>
</feature>
<dbReference type="Gene3D" id="1.10.287.20">
    <property type="entry name" value="Ubiquinol-cytochrome C reductase hinge domain"/>
    <property type="match status" value="1"/>
</dbReference>
<keyword evidence="7" id="KW-0496">Mitochondrion</keyword>
<evidence type="ECO:0000256" key="9">
    <source>
        <dbReference type="SAM" id="MobiDB-lite"/>
    </source>
</evidence>
<evidence type="ECO:0000256" key="4">
    <source>
        <dbReference type="ARBA" id="ARBA00022660"/>
    </source>
</evidence>
<dbReference type="InterPro" id="IPR036811">
    <property type="entry name" value="Ubol_cytC_Rdtase_hinge_dom_sf"/>
</dbReference>
<evidence type="ECO:0000256" key="1">
    <source>
        <dbReference type="ARBA" id="ARBA00004273"/>
    </source>
</evidence>
<dbReference type="GO" id="GO:0005743">
    <property type="term" value="C:mitochondrial inner membrane"/>
    <property type="evidence" value="ECO:0007669"/>
    <property type="project" value="UniProtKB-SubCell"/>
</dbReference>
<comment type="similarity">
    <text evidence="2">Belongs to the UQCRH/QCR6 family.</text>
</comment>
<keyword evidence="4" id="KW-0679">Respiratory chain</keyword>
<evidence type="ECO:0000256" key="6">
    <source>
        <dbReference type="ARBA" id="ARBA00022982"/>
    </source>
</evidence>
<keyword evidence="3" id="KW-0813">Transport</keyword>
<dbReference type="InterPro" id="IPR023184">
    <property type="entry name" value="Ubol_cytC_Rdtase_hinge_dom"/>
</dbReference>
<evidence type="ECO:0000259" key="10">
    <source>
        <dbReference type="Pfam" id="PF02320"/>
    </source>
</evidence>
<evidence type="ECO:0000256" key="2">
    <source>
        <dbReference type="ARBA" id="ARBA00006498"/>
    </source>
</evidence>
<comment type="subcellular location">
    <subcellularLocation>
        <location evidence="1">Mitochondrion inner membrane</location>
    </subcellularLocation>
</comment>
<dbReference type="Pfam" id="PF02320">
    <property type="entry name" value="UCR_hinge"/>
    <property type="match status" value="1"/>
</dbReference>
<feature type="non-terminal residue" evidence="11">
    <location>
        <position position="1"/>
    </location>
</feature>
<evidence type="ECO:0000256" key="8">
    <source>
        <dbReference type="ARBA" id="ARBA00023136"/>
    </source>
</evidence>
<sequence>RSKVDAESPEEERGLGRPDRRPARKSAGATARRWATSCRECNDRVNSRTKTLETLHRGANSISLHCVDHCAAKDIFKQLKVNALRVPPVEDGSSRILKRRPLF</sequence>
<feature type="compositionally biased region" description="Basic and acidic residues" evidence="9">
    <location>
        <begin position="1"/>
        <end position="21"/>
    </location>
</feature>
<feature type="domain" description="Ubiquinol-cytochrome C reductase hinge" evidence="10">
    <location>
        <begin position="33"/>
        <end position="80"/>
    </location>
</feature>
<keyword evidence="5" id="KW-0999">Mitochondrion inner membrane</keyword>
<keyword evidence="8" id="KW-0472">Membrane</keyword>
<protein>
    <submittedName>
        <fullName evidence="11">Putative ubiquinol-cytochrome c reductase hinge protein</fullName>
    </submittedName>
</protein>
<evidence type="ECO:0000256" key="7">
    <source>
        <dbReference type="ARBA" id="ARBA00023128"/>
    </source>
</evidence>
<dbReference type="EMBL" id="GBIH01002685">
    <property type="protein sequence ID" value="JAC92025.1"/>
    <property type="molecule type" value="mRNA"/>
</dbReference>
<keyword evidence="6" id="KW-0249">Electron transport</keyword>